<keyword evidence="1" id="KW-0175">Coiled coil</keyword>
<reference evidence="4 5" key="1">
    <citation type="submission" date="2020-02" db="EMBL/GenBank/DDBJ databases">
        <authorList>
            <person name="Ferguson B K."/>
        </authorList>
    </citation>
    <scope>NUCLEOTIDE SEQUENCE [LARGE SCALE GENOMIC DNA]</scope>
</reference>
<feature type="compositionally biased region" description="Basic and acidic residues" evidence="2">
    <location>
        <begin position="268"/>
        <end position="278"/>
    </location>
</feature>
<feature type="region of interest" description="Disordered" evidence="2">
    <location>
        <begin position="126"/>
        <end position="145"/>
    </location>
</feature>
<protein>
    <submittedName>
        <fullName evidence="4">Uncharacterized protein</fullName>
    </submittedName>
</protein>
<dbReference type="AlphaFoldDB" id="A0A6H5H6C5"/>
<organism evidence="4 5">
    <name type="scientific">Nesidiocoris tenuis</name>
    <dbReference type="NCBI Taxonomy" id="355587"/>
    <lineage>
        <taxon>Eukaryota</taxon>
        <taxon>Metazoa</taxon>
        <taxon>Ecdysozoa</taxon>
        <taxon>Arthropoda</taxon>
        <taxon>Hexapoda</taxon>
        <taxon>Insecta</taxon>
        <taxon>Pterygota</taxon>
        <taxon>Neoptera</taxon>
        <taxon>Paraneoptera</taxon>
        <taxon>Hemiptera</taxon>
        <taxon>Heteroptera</taxon>
        <taxon>Panheteroptera</taxon>
        <taxon>Cimicomorpha</taxon>
        <taxon>Miridae</taxon>
        <taxon>Dicyphina</taxon>
        <taxon>Nesidiocoris</taxon>
    </lineage>
</organism>
<feature type="compositionally biased region" description="Polar residues" evidence="2">
    <location>
        <begin position="134"/>
        <end position="145"/>
    </location>
</feature>
<gene>
    <name evidence="3" type="ORF">NTEN_LOCUS16266</name>
    <name evidence="4" type="ORF">NTEN_LOCUS16268</name>
</gene>
<sequence length="388" mass="43484">MDIEGLEQERPPENSSTILTYSELERRCLTLEESNQSLVNMCSRLINNFESRKKHFTKNLSRLLDQNSDLMEKYVDLVRHNNEVSSSLEVMDKLIRTMKENLNNCLSNVGIERTVQESVLQESSTVCDPLPINSHPTPSDDTAQESIRVQSGRQNFSKINPMSPIQEEVTTPIKSRSHPTLHSFKKFDISDSTSISNPRKTIGTVFPSCPETCAELSSSSEKVGLKRSLLGLKHLRKAIGPETLAKNVPHDETIQVEPSGVEQLSSDHQTRKNQHENFRLVDTKSKRTETSIAESSMGNFGTDLPEHGIFGAISCSEVETFESLAKKSKVMADVNVDQIPGAYSSLFPRFYVRTYGSNNHAHAGGLLLLTLWRLEQSLCLRPINFCST</sequence>
<name>A0A6H5H6C5_9HEMI</name>
<dbReference type="Proteomes" id="UP000479000">
    <property type="component" value="Unassembled WGS sequence"/>
</dbReference>
<dbReference type="EMBL" id="CADCXU010024012">
    <property type="protein sequence ID" value="CAB0011275.1"/>
    <property type="molecule type" value="Genomic_DNA"/>
</dbReference>
<evidence type="ECO:0000313" key="3">
    <source>
        <dbReference type="EMBL" id="CAB0011273.1"/>
    </source>
</evidence>
<evidence type="ECO:0000256" key="1">
    <source>
        <dbReference type="SAM" id="Coils"/>
    </source>
</evidence>
<accession>A0A6H5H6C5</accession>
<evidence type="ECO:0000313" key="4">
    <source>
        <dbReference type="EMBL" id="CAB0011275.1"/>
    </source>
</evidence>
<proteinExistence type="predicted"/>
<feature type="region of interest" description="Disordered" evidence="2">
    <location>
        <begin position="258"/>
        <end position="278"/>
    </location>
</feature>
<dbReference type="EMBL" id="CADCXU010024011">
    <property type="protein sequence ID" value="CAB0011273.1"/>
    <property type="molecule type" value="Genomic_DNA"/>
</dbReference>
<keyword evidence="5" id="KW-1185">Reference proteome</keyword>
<feature type="coiled-coil region" evidence="1">
    <location>
        <begin position="21"/>
        <end position="66"/>
    </location>
</feature>
<evidence type="ECO:0000256" key="2">
    <source>
        <dbReference type="SAM" id="MobiDB-lite"/>
    </source>
</evidence>
<evidence type="ECO:0000313" key="5">
    <source>
        <dbReference type="Proteomes" id="UP000479000"/>
    </source>
</evidence>